<dbReference type="AlphaFoldDB" id="A0A164HAW7"/>
<dbReference type="EMBL" id="LRGB01012249">
    <property type="protein sequence ID" value="KZR99924.1"/>
    <property type="molecule type" value="Genomic_DNA"/>
</dbReference>
<comment type="similarity">
    <text evidence="1">Belongs to the aldehyde dehydrogenase family.</text>
</comment>
<feature type="non-terminal residue" evidence="5">
    <location>
        <position position="1"/>
    </location>
</feature>
<evidence type="ECO:0000256" key="1">
    <source>
        <dbReference type="ARBA" id="ARBA00009986"/>
    </source>
</evidence>
<dbReference type="Gene3D" id="3.40.605.10">
    <property type="entry name" value="Aldehyde Dehydrogenase, Chain A, domain 1"/>
    <property type="match status" value="1"/>
</dbReference>
<keyword evidence="2" id="KW-0560">Oxidoreductase</keyword>
<comment type="caution">
    <text evidence="5">The sequence shown here is derived from an EMBL/GenBank/DDBJ whole genome shotgun (WGS) entry which is preliminary data.</text>
</comment>
<dbReference type="InterPro" id="IPR044638">
    <property type="entry name" value="ALDH7A1-like"/>
</dbReference>
<dbReference type="SUPFAM" id="SSF53720">
    <property type="entry name" value="ALDH-like"/>
    <property type="match status" value="1"/>
</dbReference>
<feature type="domain" description="Aldehyde dehydrogenase" evidence="4">
    <location>
        <begin position="12"/>
        <end position="72"/>
    </location>
</feature>
<dbReference type="InterPro" id="IPR016162">
    <property type="entry name" value="Ald_DH_N"/>
</dbReference>
<keyword evidence="3" id="KW-0520">NAD</keyword>
<evidence type="ECO:0000259" key="4">
    <source>
        <dbReference type="Pfam" id="PF00171"/>
    </source>
</evidence>
<evidence type="ECO:0000256" key="2">
    <source>
        <dbReference type="ARBA" id="ARBA00023002"/>
    </source>
</evidence>
<dbReference type="OrthoDB" id="310895at2759"/>
<dbReference type="InterPro" id="IPR016161">
    <property type="entry name" value="Ald_DH/histidinol_DH"/>
</dbReference>
<protein>
    <submittedName>
        <fullName evidence="5">Aldehyde dehydrogenase family 7 member A1</fullName>
    </submittedName>
</protein>
<evidence type="ECO:0000313" key="5">
    <source>
        <dbReference type="EMBL" id="KZR99924.1"/>
    </source>
</evidence>
<dbReference type="Pfam" id="PF00171">
    <property type="entry name" value="Aldedh"/>
    <property type="match status" value="1"/>
</dbReference>
<reference evidence="5 6" key="1">
    <citation type="submission" date="2016-03" db="EMBL/GenBank/DDBJ databases">
        <title>EvidentialGene: Evidence-directed Construction of Genes on Genomes.</title>
        <authorList>
            <person name="Gilbert D.G."/>
            <person name="Choi J.-H."/>
            <person name="Mockaitis K."/>
            <person name="Colbourne J."/>
            <person name="Pfrender M."/>
        </authorList>
    </citation>
    <scope>NUCLEOTIDE SEQUENCE [LARGE SCALE GENOMIC DNA]</scope>
    <source>
        <strain evidence="5 6">Xinb3</strain>
        <tissue evidence="5">Complete organism</tissue>
    </source>
</reference>
<name>A0A164HAW7_9CRUS</name>
<organism evidence="5 6">
    <name type="scientific">Daphnia magna</name>
    <dbReference type="NCBI Taxonomy" id="35525"/>
    <lineage>
        <taxon>Eukaryota</taxon>
        <taxon>Metazoa</taxon>
        <taxon>Ecdysozoa</taxon>
        <taxon>Arthropoda</taxon>
        <taxon>Crustacea</taxon>
        <taxon>Branchiopoda</taxon>
        <taxon>Diplostraca</taxon>
        <taxon>Cladocera</taxon>
        <taxon>Anomopoda</taxon>
        <taxon>Daphniidae</taxon>
        <taxon>Daphnia</taxon>
    </lineage>
</organism>
<gene>
    <name evidence="5" type="ORF">APZ42_004016</name>
</gene>
<proteinExistence type="inferred from homology"/>
<dbReference type="PANTHER" id="PTHR43521:SF1">
    <property type="entry name" value="ALPHA-AMINOADIPIC SEMIALDEHYDE DEHYDROGENASE"/>
    <property type="match status" value="1"/>
</dbReference>
<feature type="non-terminal residue" evidence="5">
    <location>
        <position position="73"/>
    </location>
</feature>
<dbReference type="STRING" id="35525.A0A164HAW7"/>
<accession>A0A164HAW7</accession>
<evidence type="ECO:0000256" key="3">
    <source>
        <dbReference type="ARBA" id="ARBA00023027"/>
    </source>
</evidence>
<keyword evidence="6" id="KW-1185">Reference proteome</keyword>
<dbReference type="GO" id="GO:0004029">
    <property type="term" value="F:aldehyde dehydrogenase (NAD+) activity"/>
    <property type="evidence" value="ECO:0007669"/>
    <property type="project" value="InterPro"/>
</dbReference>
<dbReference type="PANTHER" id="PTHR43521">
    <property type="entry name" value="ALPHA-AMINOADIPIC SEMIALDEHYDE DEHYDROGENASE"/>
    <property type="match status" value="1"/>
</dbReference>
<dbReference type="InterPro" id="IPR015590">
    <property type="entry name" value="Aldehyde_DH_dom"/>
</dbReference>
<evidence type="ECO:0000313" key="6">
    <source>
        <dbReference type="Proteomes" id="UP000076858"/>
    </source>
</evidence>
<dbReference type="Proteomes" id="UP000076858">
    <property type="component" value="Unassembled WGS sequence"/>
</dbReference>
<sequence>KGVYNGKWFANGEVIESISPATGEVIAEVVQGNTEDYNTCVVEARKAWNTWADIPAPKRGEIVRQIGVALREK</sequence>